<feature type="signal peptide" evidence="2">
    <location>
        <begin position="1"/>
        <end position="21"/>
    </location>
</feature>
<evidence type="ECO:0000313" key="3">
    <source>
        <dbReference type="EMBL" id="EPF70691.1"/>
    </source>
</evidence>
<dbReference type="Pfam" id="PF06476">
    <property type="entry name" value="DUF1090"/>
    <property type="match status" value="1"/>
</dbReference>
<dbReference type="Proteomes" id="UP000014568">
    <property type="component" value="Unassembled WGS sequence"/>
</dbReference>
<accession>S3NVR9</accession>
<dbReference type="InterPro" id="IPR009468">
    <property type="entry name" value="DUF1090"/>
</dbReference>
<proteinExistence type="predicted"/>
<dbReference type="PATRIC" id="fig|421052.3.peg.2864"/>
<dbReference type="AlphaFoldDB" id="S3NVR9"/>
<dbReference type="RefSeq" id="WP_016657311.1">
    <property type="nucleotide sequence ID" value="NZ_KE340354.1"/>
</dbReference>
<dbReference type="EMBL" id="ATGI01000036">
    <property type="protein sequence ID" value="EPF70691.1"/>
    <property type="molecule type" value="Genomic_DNA"/>
</dbReference>
<dbReference type="STRING" id="632955.GCA_000829675_00353"/>
<protein>
    <recommendedName>
        <fullName evidence="5">DUF1090 domain-containing protein</fullName>
    </recommendedName>
</protein>
<reference evidence="3 4" key="1">
    <citation type="submission" date="2013-06" db="EMBL/GenBank/DDBJ databases">
        <title>The Genome Sequence of Acinetobacter rudis CIP 110305.</title>
        <authorList>
            <consortium name="The Broad Institute Genome Sequencing Platform"/>
            <consortium name="The Broad Institute Genome Sequencing Center for Infectious Disease"/>
            <person name="Cerqueira G."/>
            <person name="Feldgarden M."/>
            <person name="Courvalin P."/>
            <person name="Perichon B."/>
            <person name="Grillot-Courvalin C."/>
            <person name="Clermont D."/>
            <person name="Rocha E."/>
            <person name="Yoon E.-J."/>
            <person name="Nemec A."/>
            <person name="Young S.K."/>
            <person name="Zeng Q."/>
            <person name="Gargeya S."/>
            <person name="Fitzgerald M."/>
            <person name="Abouelleil A."/>
            <person name="Alvarado L."/>
            <person name="Berlin A.M."/>
            <person name="Chapman S.B."/>
            <person name="Dewar J."/>
            <person name="Goldberg J."/>
            <person name="Griggs A."/>
            <person name="Gujja S."/>
            <person name="Hansen M."/>
            <person name="Howarth C."/>
            <person name="Imamovic A."/>
            <person name="Larimer J."/>
            <person name="McCowan C."/>
            <person name="Murphy C."/>
            <person name="Pearson M."/>
            <person name="Priest M."/>
            <person name="Roberts A."/>
            <person name="Saif S."/>
            <person name="Shea T."/>
            <person name="Sykes S."/>
            <person name="Wortman J."/>
            <person name="Nusbaum C."/>
            <person name="Birren B."/>
        </authorList>
    </citation>
    <scope>NUCLEOTIDE SEQUENCE [LARGE SCALE GENOMIC DNA]</scope>
    <source>
        <strain evidence="3 4">CIP 110305</strain>
    </source>
</reference>
<evidence type="ECO:0000313" key="4">
    <source>
        <dbReference type="Proteomes" id="UP000014568"/>
    </source>
</evidence>
<name>S3NVR9_9GAMM</name>
<feature type="chain" id="PRO_5005711031" description="DUF1090 domain-containing protein" evidence="2">
    <location>
        <begin position="22"/>
        <end position="137"/>
    </location>
</feature>
<evidence type="ECO:0000256" key="2">
    <source>
        <dbReference type="SAM" id="SignalP"/>
    </source>
</evidence>
<keyword evidence="1" id="KW-0175">Coiled coil</keyword>
<comment type="caution">
    <text evidence="3">The sequence shown here is derived from an EMBL/GenBank/DDBJ whole genome shotgun (WGS) entry which is preliminary data.</text>
</comment>
<gene>
    <name evidence="3" type="ORF">F945_02935</name>
</gene>
<sequence length="137" mass="15939">MKFIVYLSLGISLVLPQLASAEQYSCAEKRIAVETKIKNAQQYNNYYQIRGLKQALTEIENNCNDADFSKKVDKEIQKLEKKIQNQNGKIDEIKSDLKQAQEEGELSKQSKYQRKLLEQQSELNKLNIELEQLKKRS</sequence>
<dbReference type="HOGENOM" id="CLU_139075_1_0_6"/>
<keyword evidence="4" id="KW-1185">Reference proteome</keyword>
<dbReference type="eggNOG" id="COG1422">
    <property type="taxonomic scope" value="Bacteria"/>
</dbReference>
<organism evidence="3 4">
    <name type="scientific">Acinetobacter rudis CIP 110305</name>
    <dbReference type="NCBI Taxonomy" id="421052"/>
    <lineage>
        <taxon>Bacteria</taxon>
        <taxon>Pseudomonadati</taxon>
        <taxon>Pseudomonadota</taxon>
        <taxon>Gammaproteobacteria</taxon>
        <taxon>Moraxellales</taxon>
        <taxon>Moraxellaceae</taxon>
        <taxon>Acinetobacter</taxon>
    </lineage>
</organism>
<evidence type="ECO:0000256" key="1">
    <source>
        <dbReference type="SAM" id="Coils"/>
    </source>
</evidence>
<feature type="coiled-coil region" evidence="1">
    <location>
        <begin position="69"/>
        <end position="136"/>
    </location>
</feature>
<evidence type="ECO:0008006" key="5">
    <source>
        <dbReference type="Google" id="ProtNLM"/>
    </source>
</evidence>
<keyword evidence="2" id="KW-0732">Signal</keyword>